<dbReference type="InterPro" id="IPR038765">
    <property type="entry name" value="Papain-like_cys_pep_sf"/>
</dbReference>
<keyword evidence="15" id="KW-1185">Reference proteome</keyword>
<comment type="caution">
    <text evidence="14">The sequence shown here is derived from an EMBL/GenBank/DDBJ whole genome shotgun (WGS) entry which is preliminary data.</text>
</comment>
<dbReference type="GO" id="GO:0005634">
    <property type="term" value="C:nucleus"/>
    <property type="evidence" value="ECO:0007669"/>
    <property type="project" value="UniProtKB-SubCell"/>
</dbReference>
<evidence type="ECO:0000256" key="1">
    <source>
        <dbReference type="ARBA" id="ARBA00000707"/>
    </source>
</evidence>
<feature type="domain" description="USP" evidence="13">
    <location>
        <begin position="199"/>
        <end position="553"/>
    </location>
</feature>
<dbReference type="EMBL" id="CM017873">
    <property type="protein sequence ID" value="KAG1330750.1"/>
    <property type="molecule type" value="Genomic_DNA"/>
</dbReference>
<dbReference type="PANTHER" id="PTHR24006">
    <property type="entry name" value="UBIQUITIN CARBOXYL-TERMINAL HYDROLASE"/>
    <property type="match status" value="1"/>
</dbReference>
<dbReference type="GO" id="GO:0016579">
    <property type="term" value="P:protein deubiquitination"/>
    <property type="evidence" value="ECO:0007669"/>
    <property type="project" value="InterPro"/>
</dbReference>
<dbReference type="PROSITE" id="PS50235">
    <property type="entry name" value="USP_3"/>
    <property type="match status" value="1"/>
</dbReference>
<dbReference type="EC" id="3.4.19.12" evidence="4"/>
<dbReference type="PANTHER" id="PTHR24006:SF733">
    <property type="entry name" value="RE52890P"/>
    <property type="match status" value="1"/>
</dbReference>
<comment type="similarity">
    <text evidence="3">Belongs to the peptidase C19 family.</text>
</comment>
<name>A0A8K0HYD3_COCNU</name>
<dbReference type="InterPro" id="IPR001394">
    <property type="entry name" value="Peptidase_C19_UCH"/>
</dbReference>
<keyword evidence="6" id="KW-0519">Myristate</keyword>
<dbReference type="GO" id="GO:0006508">
    <property type="term" value="P:proteolysis"/>
    <property type="evidence" value="ECO:0007669"/>
    <property type="project" value="UniProtKB-KW"/>
</dbReference>
<evidence type="ECO:0000259" key="13">
    <source>
        <dbReference type="PROSITE" id="PS50235"/>
    </source>
</evidence>
<evidence type="ECO:0000256" key="12">
    <source>
        <dbReference type="SAM" id="MobiDB-lite"/>
    </source>
</evidence>
<feature type="region of interest" description="Disordered" evidence="12">
    <location>
        <begin position="1"/>
        <end position="32"/>
    </location>
</feature>
<evidence type="ECO:0000256" key="10">
    <source>
        <dbReference type="ARBA" id="ARBA00023288"/>
    </source>
</evidence>
<evidence type="ECO:0000256" key="8">
    <source>
        <dbReference type="ARBA" id="ARBA00022801"/>
    </source>
</evidence>
<comment type="catalytic activity">
    <reaction evidence="1">
        <text>Thiol-dependent hydrolysis of ester, thioester, amide, peptide and isopeptide bonds formed by the C-terminal Gly of ubiquitin (a 76-residue protein attached to proteins as an intracellular targeting signal).</text>
        <dbReference type="EC" id="3.4.19.12"/>
    </reaction>
</comment>
<evidence type="ECO:0000313" key="14">
    <source>
        <dbReference type="EMBL" id="KAG1330750.1"/>
    </source>
</evidence>
<comment type="subcellular location">
    <subcellularLocation>
        <location evidence="2">Nucleus</location>
    </subcellularLocation>
</comment>
<proteinExistence type="inferred from homology"/>
<dbReference type="Proteomes" id="UP000797356">
    <property type="component" value="Chromosome 2"/>
</dbReference>
<dbReference type="CDD" id="cd02663">
    <property type="entry name" value="Peptidase_C19G"/>
    <property type="match status" value="1"/>
</dbReference>
<dbReference type="Gene3D" id="3.90.70.10">
    <property type="entry name" value="Cysteine proteinases"/>
    <property type="match status" value="1"/>
</dbReference>
<dbReference type="FunFam" id="3.90.70.10:FF:000035">
    <property type="entry name" value="Ubiquitin carboxyl-terminal hydrolase 3"/>
    <property type="match status" value="1"/>
</dbReference>
<keyword evidence="5" id="KW-0645">Protease</keyword>
<reference evidence="14" key="2">
    <citation type="submission" date="2019-07" db="EMBL/GenBank/DDBJ databases">
        <authorList>
            <person name="Yang Y."/>
            <person name="Bocs S."/>
            <person name="Baudouin L."/>
        </authorList>
    </citation>
    <scope>NUCLEOTIDE SEQUENCE</scope>
    <source>
        <tissue evidence="14">Spear leaf of Hainan Tall coconut</tissue>
    </source>
</reference>
<feature type="region of interest" description="Disordered" evidence="12">
    <location>
        <begin position="325"/>
        <end position="350"/>
    </location>
</feature>
<dbReference type="GO" id="GO:0005829">
    <property type="term" value="C:cytosol"/>
    <property type="evidence" value="ECO:0007669"/>
    <property type="project" value="TreeGrafter"/>
</dbReference>
<dbReference type="AlphaFoldDB" id="A0A8K0HYD3"/>
<keyword evidence="8 14" id="KW-0378">Hydrolase</keyword>
<accession>A0A8K0HYD3</accession>
<dbReference type="Pfam" id="PF00443">
    <property type="entry name" value="UCH"/>
    <property type="match status" value="1"/>
</dbReference>
<keyword evidence="10" id="KW-0449">Lipoprotein</keyword>
<keyword evidence="7" id="KW-0833">Ubl conjugation pathway</keyword>
<comment type="function">
    <text evidence="11">Recognizes and hydrolyzes the peptide bond at the C-terminal Gly of ubiquitin. Involved in the processing of poly-ubiquitin precursors as well as that of ubiquitinated proteins. Required for the correct development of pollen.</text>
</comment>
<evidence type="ECO:0000256" key="9">
    <source>
        <dbReference type="ARBA" id="ARBA00023242"/>
    </source>
</evidence>
<evidence type="ECO:0000256" key="6">
    <source>
        <dbReference type="ARBA" id="ARBA00022707"/>
    </source>
</evidence>
<dbReference type="SUPFAM" id="SSF54001">
    <property type="entry name" value="Cysteine proteinases"/>
    <property type="match status" value="1"/>
</dbReference>
<evidence type="ECO:0000313" key="15">
    <source>
        <dbReference type="Proteomes" id="UP000797356"/>
    </source>
</evidence>
<evidence type="ECO:0000256" key="7">
    <source>
        <dbReference type="ARBA" id="ARBA00022786"/>
    </source>
</evidence>
<feature type="compositionally biased region" description="Polar residues" evidence="12">
    <location>
        <begin position="325"/>
        <end position="346"/>
    </location>
</feature>
<evidence type="ECO:0000256" key="5">
    <source>
        <dbReference type="ARBA" id="ARBA00022670"/>
    </source>
</evidence>
<evidence type="ECO:0000256" key="3">
    <source>
        <dbReference type="ARBA" id="ARBA00009085"/>
    </source>
</evidence>
<dbReference type="InterPro" id="IPR018200">
    <property type="entry name" value="USP_CS"/>
</dbReference>
<evidence type="ECO:0000256" key="2">
    <source>
        <dbReference type="ARBA" id="ARBA00004123"/>
    </source>
</evidence>
<protein>
    <recommendedName>
        <fullName evidence="4">ubiquitinyl hydrolase 1</fullName>
        <ecNumber evidence="4">3.4.19.12</ecNumber>
    </recommendedName>
</protein>
<organism evidence="14 15">
    <name type="scientific">Cocos nucifera</name>
    <name type="common">Coconut palm</name>
    <dbReference type="NCBI Taxonomy" id="13894"/>
    <lineage>
        <taxon>Eukaryota</taxon>
        <taxon>Viridiplantae</taxon>
        <taxon>Streptophyta</taxon>
        <taxon>Embryophyta</taxon>
        <taxon>Tracheophyta</taxon>
        <taxon>Spermatophyta</taxon>
        <taxon>Magnoliopsida</taxon>
        <taxon>Liliopsida</taxon>
        <taxon>Arecaceae</taxon>
        <taxon>Arecoideae</taxon>
        <taxon>Cocoseae</taxon>
        <taxon>Attaleinae</taxon>
        <taxon>Cocos</taxon>
    </lineage>
</organism>
<gene>
    <name evidence="14" type="ORF">COCNU_02G007180</name>
</gene>
<reference evidence="14" key="1">
    <citation type="journal article" date="2017" name="Gigascience">
        <title>The genome draft of coconut (Cocos nucifera).</title>
        <authorList>
            <person name="Xiao Y."/>
            <person name="Xu P."/>
            <person name="Fan H."/>
            <person name="Baudouin L."/>
            <person name="Xia W."/>
            <person name="Bocs S."/>
            <person name="Xu J."/>
            <person name="Li Q."/>
            <person name="Guo A."/>
            <person name="Zhou L."/>
            <person name="Li J."/>
            <person name="Wu Y."/>
            <person name="Ma Z."/>
            <person name="Armero A."/>
            <person name="Issali A.E."/>
            <person name="Liu N."/>
            <person name="Peng M."/>
            <person name="Yang Y."/>
        </authorList>
    </citation>
    <scope>NUCLEOTIDE SEQUENCE</scope>
    <source>
        <tissue evidence="14">Spear leaf of Hainan Tall coconut</tissue>
    </source>
</reference>
<dbReference type="InterPro" id="IPR028889">
    <property type="entry name" value="USP"/>
</dbReference>
<dbReference type="OrthoDB" id="27652at2759"/>
<dbReference type="InterPro" id="IPR050164">
    <property type="entry name" value="Peptidase_C19"/>
</dbReference>
<dbReference type="GO" id="GO:0004843">
    <property type="term" value="F:cysteine-type deubiquitinase activity"/>
    <property type="evidence" value="ECO:0007669"/>
    <property type="project" value="UniProtKB-EC"/>
</dbReference>
<evidence type="ECO:0000256" key="11">
    <source>
        <dbReference type="ARBA" id="ARBA00053800"/>
    </source>
</evidence>
<evidence type="ECO:0000256" key="4">
    <source>
        <dbReference type="ARBA" id="ARBA00012759"/>
    </source>
</evidence>
<keyword evidence="9" id="KW-0539">Nucleus</keyword>
<dbReference type="PROSITE" id="PS00973">
    <property type="entry name" value="USP_2"/>
    <property type="match status" value="1"/>
</dbReference>
<sequence length="557" mass="62359">MSPFADDGGNDLRGGLSPDNASSAPPGTPRPIRAVLNLRTDEEWRRFLRCVEAAGKGFTIGAGLKGGLALFSILVRLRSRRSAGTSSRKVGVITNEDAVVEAVKETLRYGLFLGSFAGTFVSVDEWIAAIGGNKRSAYILKQDSLPSSYKSFLNKHGGKNPVILQGVKDIACNIPFTNLEAIEKYYKTLGVDIKLDPHMKIIHGNQSCVGHFISFLLQAYKRALPVYLPVYLVPALIVHRQGLLKRPYTILGKSLLGGKKNLIAISFEISSQKKKTGVIAPKRLVQRVKKQNEIFRSYMHQDAHEFLNFLLNELVDILEKESNAAKTSPDTSSSSENIANGPSHPQANGVRKEPVSTWVHKCFQGILTNETRCLRCETVTARDETFFDLSLDIEQNSSITSCLKNFSSTETLNAEDKFFCDKCCSLQEAQKRMKIKKPPNILVIHLKRFKYIEHISRHKKLSYRVVFPLELKLSYTIDNADCEYSLFAVVVHVGSGPNHGHYVSIVKSHNHWLFFDDENVEMIDESIIQTFFGSTQEYSSNTDHGYILFYERLGGRS</sequence>